<sequence>MIGLWLKENTMIGIASHTIAGIADQSGATSIMEVFQSGIR</sequence>
<evidence type="ECO:0000313" key="2">
    <source>
        <dbReference type="Proteomes" id="UP000044806"/>
    </source>
</evidence>
<dbReference type="EMBL" id="CWOW01000003">
    <property type="protein sequence ID" value="CSA15501.1"/>
    <property type="molecule type" value="Genomic_DNA"/>
</dbReference>
<proteinExistence type="predicted"/>
<evidence type="ECO:0000313" key="1">
    <source>
        <dbReference type="EMBL" id="CSA15501.1"/>
    </source>
</evidence>
<name>A0A655S2Z3_VIBCL</name>
<dbReference type="AlphaFoldDB" id="A0A655S2Z3"/>
<dbReference type="Proteomes" id="UP000044806">
    <property type="component" value="Unassembled WGS sequence"/>
</dbReference>
<organism evidence="1 2">
    <name type="scientific">Vibrio cholerae</name>
    <dbReference type="NCBI Taxonomy" id="666"/>
    <lineage>
        <taxon>Bacteria</taxon>
        <taxon>Pseudomonadati</taxon>
        <taxon>Pseudomonadota</taxon>
        <taxon>Gammaproteobacteria</taxon>
        <taxon>Vibrionales</taxon>
        <taxon>Vibrionaceae</taxon>
        <taxon>Vibrio</taxon>
    </lineage>
</organism>
<gene>
    <name evidence="1" type="ORF">ERS013165_00890</name>
</gene>
<reference evidence="1 2" key="1">
    <citation type="submission" date="2015-07" db="EMBL/GenBank/DDBJ databases">
        <authorList>
            <consortium name="Pathogen Informatics"/>
        </authorList>
    </citation>
    <scope>NUCLEOTIDE SEQUENCE [LARGE SCALE GENOMIC DNA]</scope>
    <source>
        <strain evidence="1 2">A51</strain>
    </source>
</reference>
<accession>A0A655S2Z3</accession>
<protein>
    <submittedName>
        <fullName evidence="1">Uncharacterized protein</fullName>
    </submittedName>
</protein>